<keyword evidence="2" id="KW-1185">Reference proteome</keyword>
<dbReference type="EMBL" id="KZ613740">
    <property type="protein sequence ID" value="PMD67383.1"/>
    <property type="molecule type" value="Genomic_DNA"/>
</dbReference>
<dbReference type="AlphaFoldDB" id="A0A2J6TWJ0"/>
<accession>A0A2J6TWJ0</accession>
<sequence>MLLSYYCMPCHGQMPPACPAAPLWCCACCPRVPVVTSRPPPPNLTQLPLLHTCTQGVSYPPSLASGPTVPSPKSLWPPPPPLHLHCPLGNIGSPGKKKVRCSRACVLGEVRGYRRLFHIA</sequence>
<reference evidence="1 2" key="1">
    <citation type="submission" date="2016-04" db="EMBL/GenBank/DDBJ databases">
        <title>A degradative enzymes factory behind the ericoid mycorrhizal symbiosis.</title>
        <authorList>
            <consortium name="DOE Joint Genome Institute"/>
            <person name="Martino E."/>
            <person name="Morin E."/>
            <person name="Grelet G."/>
            <person name="Kuo A."/>
            <person name="Kohler A."/>
            <person name="Daghino S."/>
            <person name="Barry K."/>
            <person name="Choi C."/>
            <person name="Cichocki N."/>
            <person name="Clum A."/>
            <person name="Copeland A."/>
            <person name="Hainaut M."/>
            <person name="Haridas S."/>
            <person name="Labutti K."/>
            <person name="Lindquist E."/>
            <person name="Lipzen A."/>
            <person name="Khouja H.-R."/>
            <person name="Murat C."/>
            <person name="Ohm R."/>
            <person name="Olson A."/>
            <person name="Spatafora J."/>
            <person name="Veneault-Fourrey C."/>
            <person name="Henrissat B."/>
            <person name="Grigoriev I."/>
            <person name="Martin F."/>
            <person name="Perotto S."/>
        </authorList>
    </citation>
    <scope>NUCLEOTIDE SEQUENCE [LARGE SCALE GENOMIC DNA]</scope>
    <source>
        <strain evidence="1 2">E</strain>
    </source>
</reference>
<dbReference type="GeneID" id="36578649"/>
<organism evidence="1 2">
    <name type="scientific">Hyaloscypha bicolor E</name>
    <dbReference type="NCBI Taxonomy" id="1095630"/>
    <lineage>
        <taxon>Eukaryota</taxon>
        <taxon>Fungi</taxon>
        <taxon>Dikarya</taxon>
        <taxon>Ascomycota</taxon>
        <taxon>Pezizomycotina</taxon>
        <taxon>Leotiomycetes</taxon>
        <taxon>Helotiales</taxon>
        <taxon>Hyaloscyphaceae</taxon>
        <taxon>Hyaloscypha</taxon>
        <taxon>Hyaloscypha bicolor</taxon>
    </lineage>
</organism>
<dbReference type="InParanoid" id="A0A2J6TWJ0"/>
<name>A0A2J6TWJ0_9HELO</name>
<dbReference type="RefSeq" id="XP_024744287.1">
    <property type="nucleotide sequence ID" value="XM_024870567.1"/>
</dbReference>
<dbReference type="Proteomes" id="UP000235371">
    <property type="component" value="Unassembled WGS sequence"/>
</dbReference>
<evidence type="ECO:0000313" key="1">
    <source>
        <dbReference type="EMBL" id="PMD67383.1"/>
    </source>
</evidence>
<evidence type="ECO:0000313" key="2">
    <source>
        <dbReference type="Proteomes" id="UP000235371"/>
    </source>
</evidence>
<proteinExistence type="predicted"/>
<gene>
    <name evidence="1" type="ORF">K444DRAFT_14664</name>
</gene>
<protein>
    <submittedName>
        <fullName evidence="1">Uncharacterized protein</fullName>
    </submittedName>
</protein>